<dbReference type="AlphaFoldDB" id="A0A9J6DR98"/>
<proteinExistence type="predicted"/>
<evidence type="ECO:0000256" key="1">
    <source>
        <dbReference type="SAM" id="MobiDB-lite"/>
    </source>
</evidence>
<keyword evidence="3" id="KW-1185">Reference proteome</keyword>
<gene>
    <name evidence="2" type="ORF">HPB51_025124</name>
</gene>
<accession>A0A9J6DR98</accession>
<organism evidence="2 3">
    <name type="scientific">Rhipicephalus microplus</name>
    <name type="common">Cattle tick</name>
    <name type="synonym">Boophilus microplus</name>
    <dbReference type="NCBI Taxonomy" id="6941"/>
    <lineage>
        <taxon>Eukaryota</taxon>
        <taxon>Metazoa</taxon>
        <taxon>Ecdysozoa</taxon>
        <taxon>Arthropoda</taxon>
        <taxon>Chelicerata</taxon>
        <taxon>Arachnida</taxon>
        <taxon>Acari</taxon>
        <taxon>Parasitiformes</taxon>
        <taxon>Ixodida</taxon>
        <taxon>Ixodoidea</taxon>
        <taxon>Ixodidae</taxon>
        <taxon>Rhipicephalinae</taxon>
        <taxon>Rhipicephalus</taxon>
        <taxon>Boophilus</taxon>
    </lineage>
</organism>
<protein>
    <submittedName>
        <fullName evidence="2">Uncharacterized protein</fullName>
    </submittedName>
</protein>
<dbReference type="EMBL" id="JABSTU010000008">
    <property type="protein sequence ID" value="KAH8024497.1"/>
    <property type="molecule type" value="Genomic_DNA"/>
</dbReference>
<dbReference type="Proteomes" id="UP000821866">
    <property type="component" value="Chromosome 6"/>
</dbReference>
<feature type="region of interest" description="Disordered" evidence="1">
    <location>
        <begin position="252"/>
        <end position="275"/>
    </location>
</feature>
<name>A0A9J6DR98_RHIMP</name>
<reference evidence="2" key="1">
    <citation type="journal article" date="2020" name="Cell">
        <title>Large-Scale Comparative Analyses of Tick Genomes Elucidate Their Genetic Diversity and Vector Capacities.</title>
        <authorList>
            <consortium name="Tick Genome and Microbiome Consortium (TIGMIC)"/>
            <person name="Jia N."/>
            <person name="Wang J."/>
            <person name="Shi W."/>
            <person name="Du L."/>
            <person name="Sun Y."/>
            <person name="Zhan W."/>
            <person name="Jiang J.F."/>
            <person name="Wang Q."/>
            <person name="Zhang B."/>
            <person name="Ji P."/>
            <person name="Bell-Sakyi L."/>
            <person name="Cui X.M."/>
            <person name="Yuan T.T."/>
            <person name="Jiang B.G."/>
            <person name="Yang W.F."/>
            <person name="Lam T.T."/>
            <person name="Chang Q.C."/>
            <person name="Ding S.J."/>
            <person name="Wang X.J."/>
            <person name="Zhu J.G."/>
            <person name="Ruan X.D."/>
            <person name="Zhao L."/>
            <person name="Wei J.T."/>
            <person name="Ye R.Z."/>
            <person name="Que T.C."/>
            <person name="Du C.H."/>
            <person name="Zhou Y.H."/>
            <person name="Cheng J.X."/>
            <person name="Dai P.F."/>
            <person name="Guo W.B."/>
            <person name="Han X.H."/>
            <person name="Huang E.J."/>
            <person name="Li L.F."/>
            <person name="Wei W."/>
            <person name="Gao Y.C."/>
            <person name="Liu J.Z."/>
            <person name="Shao H.Z."/>
            <person name="Wang X."/>
            <person name="Wang C.C."/>
            <person name="Yang T.C."/>
            <person name="Huo Q.B."/>
            <person name="Li W."/>
            <person name="Chen H.Y."/>
            <person name="Chen S.E."/>
            <person name="Zhou L.G."/>
            <person name="Ni X.B."/>
            <person name="Tian J.H."/>
            <person name="Sheng Y."/>
            <person name="Liu T."/>
            <person name="Pan Y.S."/>
            <person name="Xia L.Y."/>
            <person name="Li J."/>
            <person name="Zhao F."/>
            <person name="Cao W.C."/>
        </authorList>
    </citation>
    <scope>NUCLEOTIDE SEQUENCE</scope>
    <source>
        <strain evidence="2">Rmic-2018</strain>
    </source>
</reference>
<evidence type="ECO:0000313" key="3">
    <source>
        <dbReference type="Proteomes" id="UP000821866"/>
    </source>
</evidence>
<comment type="caution">
    <text evidence="2">The sequence shown here is derived from an EMBL/GenBank/DDBJ whole genome shotgun (WGS) entry which is preliminary data.</text>
</comment>
<sequence>MRLMEGLGRAHILAAKQPAAATAAAAVDGGVSLDPSECGSGMSFADGRRARTVVPPFSQTDKRERKGFSDEMVGVLERSNVSPPLPLPSASVALPLIACHDSWFEDDCRICSSPNHSHERVRYARRWRIIFEERDFHPPTPITIFLLGEGGYGSAAETASGLEEELSLRIAHGAAACVAPFTTAITFPEDGGGSCRSWISPWLPSQLTALHYDVTRKRAAGPPGVLFCLLPRRSAGSLADLEQHRGLLSSSQRLGGYSTPLPRTGRALPRREPRRPLAHRCRANFR</sequence>
<reference evidence="2" key="2">
    <citation type="submission" date="2021-09" db="EMBL/GenBank/DDBJ databases">
        <authorList>
            <person name="Jia N."/>
            <person name="Wang J."/>
            <person name="Shi W."/>
            <person name="Du L."/>
            <person name="Sun Y."/>
            <person name="Zhan W."/>
            <person name="Jiang J."/>
            <person name="Wang Q."/>
            <person name="Zhang B."/>
            <person name="Ji P."/>
            <person name="Sakyi L.B."/>
            <person name="Cui X."/>
            <person name="Yuan T."/>
            <person name="Jiang B."/>
            <person name="Yang W."/>
            <person name="Lam T.T.-Y."/>
            <person name="Chang Q."/>
            <person name="Ding S."/>
            <person name="Wang X."/>
            <person name="Zhu J."/>
            <person name="Ruan X."/>
            <person name="Zhao L."/>
            <person name="Wei J."/>
            <person name="Que T."/>
            <person name="Du C."/>
            <person name="Cheng J."/>
            <person name="Dai P."/>
            <person name="Han X."/>
            <person name="Huang E."/>
            <person name="Gao Y."/>
            <person name="Liu J."/>
            <person name="Shao H."/>
            <person name="Ye R."/>
            <person name="Li L."/>
            <person name="Wei W."/>
            <person name="Wang X."/>
            <person name="Wang C."/>
            <person name="Huo Q."/>
            <person name="Li W."/>
            <person name="Guo W."/>
            <person name="Chen H."/>
            <person name="Chen S."/>
            <person name="Zhou L."/>
            <person name="Zhou L."/>
            <person name="Ni X."/>
            <person name="Tian J."/>
            <person name="Zhou Y."/>
            <person name="Sheng Y."/>
            <person name="Liu T."/>
            <person name="Pan Y."/>
            <person name="Xia L."/>
            <person name="Li J."/>
            <person name="Zhao F."/>
            <person name="Cao W."/>
        </authorList>
    </citation>
    <scope>NUCLEOTIDE SEQUENCE</scope>
    <source>
        <strain evidence="2">Rmic-2018</strain>
        <tissue evidence="2">Larvae</tissue>
    </source>
</reference>
<evidence type="ECO:0000313" key="2">
    <source>
        <dbReference type="EMBL" id="KAH8024497.1"/>
    </source>
</evidence>